<feature type="transmembrane region" description="Helical" evidence="8">
    <location>
        <begin position="227"/>
        <end position="248"/>
    </location>
</feature>
<keyword evidence="4" id="KW-0808">Transferase</keyword>
<dbReference type="PANTHER" id="PTHR33908:SF3">
    <property type="entry name" value="UNDECAPRENYL PHOSPHATE-ALPHA-4-AMINO-4-DEOXY-L-ARABINOSE ARABINOSYL TRANSFERASE"/>
    <property type="match status" value="1"/>
</dbReference>
<proteinExistence type="predicted"/>
<comment type="caution">
    <text evidence="9">The sequence shown here is derived from an EMBL/GenBank/DDBJ whole genome shotgun (WGS) entry which is preliminary data.</text>
</comment>
<evidence type="ECO:0000256" key="7">
    <source>
        <dbReference type="ARBA" id="ARBA00023136"/>
    </source>
</evidence>
<keyword evidence="6 8" id="KW-1133">Transmembrane helix</keyword>
<protein>
    <submittedName>
        <fullName evidence="9">Glycosyltransferase family 39 protein</fullName>
    </submittedName>
</protein>
<sequence length="593" mass="67158">MCWLLLLAWVAFLFKLGSTGLVDETEPLFAEAARGMAVTGDWITPYFNGETRFDKPPLIYWLMAGGYGVFGVNEWAVRLPSANSAIALMVFCFFSLQKFTQSENPASIERKKWLSGWIGAAIAAFNLETLLWARQGVSDMLLSGCLGCALLCFFWGYAQAGESQKPRGGLRNNLLSFPNQWYLGFYVLSGLAVLTKGPVGIVLPSLIILAFLFYVGKFGEVLEEMKILWGLLIFALITIPWYVLVILANGRAYIDSFFGYHNVERFTSVVNGHDAPWYFYILVVLIGFFPWSIYLPLAMTRLGFWRRSFWLNKPRTAQLSLFAFFWFATIFIFFSIAVTKLPSYVLPLMPAAALLVAELWGEELTNTPRKNQGLLISGIAHVFFLVILAIAFILSPSFIGSDPAIENLPALVKNSGLPLRGTIIWLLTALAISWLLGQRKRWQWLILPNLVGFFIFLVCLVYPTMFFIDTARQLPLRELSLIIPQVQVSGEELWMIGFNKPSVVFYSQRPVNFFKVRNFLDDKSADLAYLKNLVTTQPFPDTLLILSRAKDMTKLGVSDEDYQILEQKGLYQLMRIPKARLLNRILNQLMVNG</sequence>
<feature type="transmembrane region" description="Helical" evidence="8">
    <location>
        <begin position="84"/>
        <end position="101"/>
    </location>
</feature>
<dbReference type="GO" id="GO:0005886">
    <property type="term" value="C:plasma membrane"/>
    <property type="evidence" value="ECO:0007669"/>
    <property type="project" value="UniProtKB-SubCell"/>
</dbReference>
<keyword evidence="7 8" id="KW-0472">Membrane</keyword>
<dbReference type="Proteomes" id="UP000767446">
    <property type="component" value="Unassembled WGS sequence"/>
</dbReference>
<feature type="transmembrane region" description="Helical" evidence="8">
    <location>
        <begin position="183"/>
        <end position="215"/>
    </location>
</feature>
<feature type="transmembrane region" description="Helical" evidence="8">
    <location>
        <begin position="373"/>
        <end position="399"/>
    </location>
</feature>
<dbReference type="GO" id="GO:0010041">
    <property type="term" value="P:response to iron(III) ion"/>
    <property type="evidence" value="ECO:0007669"/>
    <property type="project" value="TreeGrafter"/>
</dbReference>
<dbReference type="GO" id="GO:0009103">
    <property type="term" value="P:lipopolysaccharide biosynthetic process"/>
    <property type="evidence" value="ECO:0007669"/>
    <property type="project" value="UniProtKB-ARBA"/>
</dbReference>
<gene>
    <name evidence="9" type="ORF">DSM107014_05750</name>
</gene>
<organism evidence="9 10">
    <name type="scientific">Gomphosphaeria aponina SAG 52.96 = DSM 107014</name>
    <dbReference type="NCBI Taxonomy" id="1521640"/>
    <lineage>
        <taxon>Bacteria</taxon>
        <taxon>Bacillati</taxon>
        <taxon>Cyanobacteriota</taxon>
        <taxon>Cyanophyceae</taxon>
        <taxon>Oscillatoriophycideae</taxon>
        <taxon>Chroococcales</taxon>
        <taxon>Gomphosphaeriaceae</taxon>
        <taxon>Gomphosphaeria</taxon>
    </lineage>
</organism>
<evidence type="ECO:0000256" key="6">
    <source>
        <dbReference type="ARBA" id="ARBA00022989"/>
    </source>
</evidence>
<dbReference type="PANTHER" id="PTHR33908">
    <property type="entry name" value="MANNOSYLTRANSFERASE YKCB-RELATED"/>
    <property type="match status" value="1"/>
</dbReference>
<feature type="transmembrane region" description="Helical" evidence="8">
    <location>
        <begin position="277"/>
        <end position="298"/>
    </location>
</feature>
<keyword evidence="2" id="KW-1003">Cell membrane</keyword>
<feature type="transmembrane region" description="Helical" evidence="8">
    <location>
        <begin position="140"/>
        <end position="158"/>
    </location>
</feature>
<feature type="transmembrane region" description="Helical" evidence="8">
    <location>
        <begin position="444"/>
        <end position="468"/>
    </location>
</feature>
<evidence type="ECO:0000256" key="3">
    <source>
        <dbReference type="ARBA" id="ARBA00022676"/>
    </source>
</evidence>
<dbReference type="EMBL" id="JADQBC010000029">
    <property type="protein sequence ID" value="MBR8827399.1"/>
    <property type="molecule type" value="Genomic_DNA"/>
</dbReference>
<evidence type="ECO:0000256" key="1">
    <source>
        <dbReference type="ARBA" id="ARBA00004651"/>
    </source>
</evidence>
<evidence type="ECO:0000313" key="9">
    <source>
        <dbReference type="EMBL" id="MBR8827399.1"/>
    </source>
</evidence>
<feature type="transmembrane region" description="Helical" evidence="8">
    <location>
        <begin position="58"/>
        <end position="77"/>
    </location>
</feature>
<keyword evidence="3" id="KW-0328">Glycosyltransferase</keyword>
<comment type="subcellular location">
    <subcellularLocation>
        <location evidence="1">Cell membrane</location>
        <topology evidence="1">Multi-pass membrane protein</topology>
    </subcellularLocation>
</comment>
<evidence type="ECO:0000256" key="8">
    <source>
        <dbReference type="SAM" id="Phobius"/>
    </source>
</evidence>
<feature type="transmembrane region" description="Helical" evidence="8">
    <location>
        <begin position="113"/>
        <end position="133"/>
    </location>
</feature>
<evidence type="ECO:0000256" key="4">
    <source>
        <dbReference type="ARBA" id="ARBA00022679"/>
    </source>
</evidence>
<feature type="transmembrane region" description="Helical" evidence="8">
    <location>
        <begin position="344"/>
        <end position="361"/>
    </location>
</feature>
<evidence type="ECO:0000256" key="5">
    <source>
        <dbReference type="ARBA" id="ARBA00022692"/>
    </source>
</evidence>
<feature type="transmembrane region" description="Helical" evidence="8">
    <location>
        <begin position="319"/>
        <end position="338"/>
    </location>
</feature>
<keyword evidence="5 8" id="KW-0812">Transmembrane</keyword>
<evidence type="ECO:0000256" key="2">
    <source>
        <dbReference type="ARBA" id="ARBA00022475"/>
    </source>
</evidence>
<feature type="transmembrane region" description="Helical" evidence="8">
    <location>
        <begin position="419"/>
        <end position="437"/>
    </location>
</feature>
<name>A0A941JLR7_9CHRO</name>
<dbReference type="InterPro" id="IPR050297">
    <property type="entry name" value="LipidA_mod_glycosyltrf_83"/>
</dbReference>
<accession>A0A941JLR7</accession>
<dbReference type="GO" id="GO:0016763">
    <property type="term" value="F:pentosyltransferase activity"/>
    <property type="evidence" value="ECO:0007669"/>
    <property type="project" value="TreeGrafter"/>
</dbReference>
<evidence type="ECO:0000313" key="10">
    <source>
        <dbReference type="Proteomes" id="UP000767446"/>
    </source>
</evidence>
<reference evidence="9" key="1">
    <citation type="submission" date="2021-02" db="EMBL/GenBank/DDBJ databases">
        <title>Metagenome analyses of Stigonema ocellatum DSM 106950, Chlorogloea purpurea SAG 13.99 and Gomphosphaeria aponina DSM 107014.</title>
        <authorList>
            <person name="Marter P."/>
            <person name="Huang S."/>
        </authorList>
    </citation>
    <scope>NUCLEOTIDE SEQUENCE</scope>
    <source>
        <strain evidence="9">JP213</strain>
    </source>
</reference>
<dbReference type="AlphaFoldDB" id="A0A941JLR7"/>